<proteinExistence type="predicted"/>
<reference evidence="1" key="1">
    <citation type="submission" date="2018-02" db="EMBL/GenBank/DDBJ databases">
        <title>Rhizophora mucronata_Transcriptome.</title>
        <authorList>
            <person name="Meera S.P."/>
            <person name="Sreeshan A."/>
            <person name="Augustine A."/>
        </authorList>
    </citation>
    <scope>NUCLEOTIDE SEQUENCE</scope>
    <source>
        <tissue evidence="1">Leaf</tissue>
    </source>
</reference>
<dbReference type="AlphaFoldDB" id="A0A2P2N5S9"/>
<organism evidence="1">
    <name type="scientific">Rhizophora mucronata</name>
    <name type="common">Asiatic mangrove</name>
    <dbReference type="NCBI Taxonomy" id="61149"/>
    <lineage>
        <taxon>Eukaryota</taxon>
        <taxon>Viridiplantae</taxon>
        <taxon>Streptophyta</taxon>
        <taxon>Embryophyta</taxon>
        <taxon>Tracheophyta</taxon>
        <taxon>Spermatophyta</taxon>
        <taxon>Magnoliopsida</taxon>
        <taxon>eudicotyledons</taxon>
        <taxon>Gunneridae</taxon>
        <taxon>Pentapetalae</taxon>
        <taxon>rosids</taxon>
        <taxon>fabids</taxon>
        <taxon>Malpighiales</taxon>
        <taxon>Rhizophoraceae</taxon>
        <taxon>Rhizophora</taxon>
    </lineage>
</organism>
<sequence length="52" mass="6105">MAFLSFQFSAQLRKIKGCRVAVLSAICCSAEWPLEHDIGHRRREQRETERDK</sequence>
<protein>
    <submittedName>
        <fullName evidence="1">Uncharacterized protein</fullName>
    </submittedName>
</protein>
<evidence type="ECO:0000313" key="1">
    <source>
        <dbReference type="EMBL" id="MBX37851.1"/>
    </source>
</evidence>
<dbReference type="EMBL" id="GGEC01057367">
    <property type="protein sequence ID" value="MBX37851.1"/>
    <property type="molecule type" value="Transcribed_RNA"/>
</dbReference>
<accession>A0A2P2N5S9</accession>
<name>A0A2P2N5S9_RHIMU</name>